<keyword evidence="4" id="KW-1185">Reference proteome</keyword>
<gene>
    <name evidence="3" type="ORF">EIP91_007234</name>
</gene>
<feature type="signal peptide" evidence="2">
    <location>
        <begin position="1"/>
        <end position="22"/>
    </location>
</feature>
<keyword evidence="1" id="KW-0812">Transmembrane</keyword>
<keyword evidence="1" id="KW-0472">Membrane</keyword>
<evidence type="ECO:0000313" key="3">
    <source>
        <dbReference type="EMBL" id="TCD62201.1"/>
    </source>
</evidence>
<evidence type="ECO:0000313" key="4">
    <source>
        <dbReference type="Proteomes" id="UP000292702"/>
    </source>
</evidence>
<keyword evidence="1" id="KW-1133">Transmembrane helix</keyword>
<dbReference type="Proteomes" id="UP000292702">
    <property type="component" value="Unassembled WGS sequence"/>
</dbReference>
<evidence type="ECO:0000256" key="2">
    <source>
        <dbReference type="SAM" id="SignalP"/>
    </source>
</evidence>
<keyword evidence="2" id="KW-0732">Signal</keyword>
<feature type="transmembrane region" description="Helical" evidence="1">
    <location>
        <begin position="196"/>
        <end position="218"/>
    </location>
</feature>
<dbReference type="EMBL" id="RWJN01000393">
    <property type="protein sequence ID" value="TCD62201.1"/>
    <property type="molecule type" value="Genomic_DNA"/>
</dbReference>
<proteinExistence type="predicted"/>
<reference evidence="3 4" key="1">
    <citation type="submission" date="2018-11" db="EMBL/GenBank/DDBJ databases">
        <title>Genome assembly of Steccherinum ochraceum LE-BIN_3174, the white-rot fungus of the Steccherinaceae family (The Residual Polyporoid clade, Polyporales, Basidiomycota).</title>
        <authorList>
            <person name="Fedorova T.V."/>
            <person name="Glazunova O.A."/>
            <person name="Landesman E.O."/>
            <person name="Moiseenko K.V."/>
            <person name="Psurtseva N.V."/>
            <person name="Savinova O.S."/>
            <person name="Shakhova N.V."/>
            <person name="Tyazhelova T.V."/>
            <person name="Vasina D.V."/>
        </authorList>
    </citation>
    <scope>NUCLEOTIDE SEQUENCE [LARGE SCALE GENOMIC DNA]</scope>
    <source>
        <strain evidence="3 4">LE-BIN_3174</strain>
    </source>
</reference>
<name>A0A4R0R4H4_9APHY</name>
<feature type="chain" id="PRO_5020308434" evidence="2">
    <location>
        <begin position="23"/>
        <end position="241"/>
    </location>
</feature>
<accession>A0A4R0R4H4</accession>
<sequence length="241" mass="26648">MVPTFHFLSFVWVLFCSSHVFADTEIVNFGVVSSADVLIAQASEWTILDSAAPQRNLEVFAAPLGSSMKDVCARRTSHPSSTCPHEIWVILDLDGSAWLSFSKFTLRISWPANYPTRFELETFTLTEAHAIISHDHGHGYKDSARNHTTSTRRQYARIRLVDTGVPTPPVIDASVQAVPFTLLLEPLYFGVLPKSVIPIISFMIPVILVAIFLIAPLINKYLAAVAAQARVDVAGRREKTA</sequence>
<dbReference type="AlphaFoldDB" id="A0A4R0R4H4"/>
<organism evidence="3 4">
    <name type="scientific">Steccherinum ochraceum</name>
    <dbReference type="NCBI Taxonomy" id="92696"/>
    <lineage>
        <taxon>Eukaryota</taxon>
        <taxon>Fungi</taxon>
        <taxon>Dikarya</taxon>
        <taxon>Basidiomycota</taxon>
        <taxon>Agaricomycotina</taxon>
        <taxon>Agaricomycetes</taxon>
        <taxon>Polyporales</taxon>
        <taxon>Steccherinaceae</taxon>
        <taxon>Steccherinum</taxon>
    </lineage>
</organism>
<dbReference type="OrthoDB" id="3360032at2759"/>
<protein>
    <submittedName>
        <fullName evidence="3">Uncharacterized protein</fullName>
    </submittedName>
</protein>
<dbReference type="STRING" id="92696.A0A4R0R4H4"/>
<comment type="caution">
    <text evidence="3">The sequence shown here is derived from an EMBL/GenBank/DDBJ whole genome shotgun (WGS) entry which is preliminary data.</text>
</comment>
<evidence type="ECO:0000256" key="1">
    <source>
        <dbReference type="SAM" id="Phobius"/>
    </source>
</evidence>